<dbReference type="OrthoDB" id="374179at2157"/>
<keyword evidence="2" id="KW-1185">Reference proteome</keyword>
<protein>
    <recommendedName>
        <fullName evidence="3">Transposase-like protein</fullName>
    </recommendedName>
</protein>
<evidence type="ECO:0000313" key="1">
    <source>
        <dbReference type="EMBL" id="OQD58725.1"/>
    </source>
</evidence>
<proteinExistence type="predicted"/>
<evidence type="ECO:0008006" key="3">
    <source>
        <dbReference type="Google" id="ProtNLM"/>
    </source>
</evidence>
<comment type="caution">
    <text evidence="1">The sequence shown here is derived from an EMBL/GenBank/DDBJ whole genome shotgun (WGS) entry which is preliminary data.</text>
</comment>
<evidence type="ECO:0000313" key="2">
    <source>
        <dbReference type="Proteomes" id="UP000191661"/>
    </source>
</evidence>
<gene>
    <name evidence="1" type="ORF">MBBAR_10c00660</name>
</gene>
<name>A0A1V6N236_METAZ</name>
<sequence>MTSKSGRNLNRREIIKAIVHTYLKFNQKATANELALFINENSLLQGTVTNEYISNILGRATFKCYPKRFKSDNGVWRLNV</sequence>
<organism evidence="1 2">
    <name type="scientific">Methanobrevibacter arboriphilus JCM 13429 = DSM 1125</name>
    <dbReference type="NCBI Taxonomy" id="1300164"/>
    <lineage>
        <taxon>Archaea</taxon>
        <taxon>Methanobacteriati</taxon>
        <taxon>Methanobacteriota</taxon>
        <taxon>Methanomada group</taxon>
        <taxon>Methanobacteria</taxon>
        <taxon>Methanobacteriales</taxon>
        <taxon>Methanobacteriaceae</taxon>
        <taxon>Methanobrevibacter</taxon>
    </lineage>
</organism>
<dbReference type="RefSeq" id="WP_080460424.1">
    <property type="nucleotide sequence ID" value="NZ_BBET01000002.1"/>
</dbReference>
<accession>A0A1V6N236</accession>
<dbReference type="AlphaFoldDB" id="A0A1V6N236"/>
<reference evidence="1 2" key="1">
    <citation type="submission" date="2014-12" db="EMBL/GenBank/DDBJ databases">
        <title>Genome sequence of Methanobrevibacter arboriphilicus DH1, DSM1125.</title>
        <authorList>
            <person name="Poehlein A."/>
            <person name="Thauer R.K."/>
            <person name="Seedorf H."/>
            <person name="Daniel R."/>
        </authorList>
    </citation>
    <scope>NUCLEOTIDE SEQUENCE [LARGE SCALE GENOMIC DNA]</scope>
    <source>
        <strain evidence="1 2">DH1</strain>
    </source>
</reference>
<dbReference type="Proteomes" id="UP000191661">
    <property type="component" value="Unassembled WGS sequence"/>
</dbReference>
<dbReference type="EMBL" id="JXMW01000010">
    <property type="protein sequence ID" value="OQD58725.1"/>
    <property type="molecule type" value="Genomic_DNA"/>
</dbReference>